<protein>
    <recommendedName>
        <fullName evidence="3">Neprosin activation peptide domain-containing protein</fullName>
    </recommendedName>
</protein>
<evidence type="ECO:0008006" key="3">
    <source>
        <dbReference type="Google" id="ProtNLM"/>
    </source>
</evidence>
<dbReference type="RefSeq" id="XP_016506977.1">
    <property type="nucleotide sequence ID" value="XM_016651491.1"/>
</dbReference>
<dbReference type="PaxDb" id="4097-A0A1S4D0N6"/>
<proteinExistence type="predicted"/>
<dbReference type="Proteomes" id="UP000790787">
    <property type="component" value="Chromosome 23"/>
</dbReference>
<organism evidence="1 2">
    <name type="scientific">Nicotiana tabacum</name>
    <name type="common">Common tobacco</name>
    <dbReference type="NCBI Taxonomy" id="4097"/>
    <lineage>
        <taxon>Eukaryota</taxon>
        <taxon>Viridiplantae</taxon>
        <taxon>Streptophyta</taxon>
        <taxon>Embryophyta</taxon>
        <taxon>Tracheophyta</taxon>
        <taxon>Spermatophyta</taxon>
        <taxon>Magnoliopsida</taxon>
        <taxon>eudicotyledons</taxon>
        <taxon>Gunneridae</taxon>
        <taxon>Pentapetalae</taxon>
        <taxon>asterids</taxon>
        <taxon>lamiids</taxon>
        <taxon>Solanales</taxon>
        <taxon>Solanaceae</taxon>
        <taxon>Nicotianoideae</taxon>
        <taxon>Nicotianeae</taxon>
        <taxon>Nicotiana</taxon>
    </lineage>
</organism>
<dbReference type="OrthoDB" id="1304432at2759"/>
<keyword evidence="1" id="KW-1185">Reference proteome</keyword>
<accession>A0A1S4D0N6</accession>
<dbReference type="GeneID" id="107824691"/>
<name>A0A1S4D0N6_TOBAC</name>
<reference evidence="2" key="2">
    <citation type="submission" date="2025-08" db="UniProtKB">
        <authorList>
            <consortium name="RefSeq"/>
        </authorList>
    </citation>
    <scope>IDENTIFICATION</scope>
</reference>
<reference evidence="1" key="1">
    <citation type="journal article" date="2014" name="Nat. Commun.">
        <title>The tobacco genome sequence and its comparison with those of tomato and potato.</title>
        <authorList>
            <person name="Sierro N."/>
            <person name="Battey J.N."/>
            <person name="Ouadi S."/>
            <person name="Bakaher N."/>
            <person name="Bovet L."/>
            <person name="Willig A."/>
            <person name="Goepfert S."/>
            <person name="Peitsch M.C."/>
            <person name="Ivanov N.V."/>
        </authorList>
    </citation>
    <scope>NUCLEOTIDE SEQUENCE [LARGE SCALE GENOMIC DNA]</scope>
</reference>
<dbReference type="KEGG" id="nta:107824691"/>
<sequence length="134" mass="15190">MLIHQRNVLQILLLLYFLLSYDGVQGEMKLSKLEELALEKQFKLLNKPAVKTIKMKPTLSTIKQIPSTSTVDIYSRILLENGGCPSGTVPIKRVTKDDLIRQRRMPRPEDTNNILETTGGYLVPLSLLARKSIQ</sequence>
<dbReference type="AlphaFoldDB" id="A0A1S4D0N6"/>
<gene>
    <name evidence="2" type="primary">LOC107824691</name>
</gene>
<evidence type="ECO:0000313" key="1">
    <source>
        <dbReference type="Proteomes" id="UP000790787"/>
    </source>
</evidence>
<evidence type="ECO:0000313" key="2">
    <source>
        <dbReference type="RefSeq" id="XP_016506977.1"/>
    </source>
</evidence>